<sequence length="137" mass="15180">MGALTARRLKLLNLTIGTVSVECQLSSWTLDPGVQDGDRLYSYCPDGVAVAETDAEPTLQVKTYSKWVAGGFEDFLWNNRGVVVDFQLDHHPDIALEHVRWTGQVLIQPAPVGGDRGDQEMTEITFMCVGDPEFTRP</sequence>
<proteinExistence type="predicted"/>
<protein>
    <submittedName>
        <fullName evidence="1">Uncharacterized protein</fullName>
    </submittedName>
</protein>
<reference evidence="1 2" key="1">
    <citation type="submission" date="2023-06" db="EMBL/GenBank/DDBJ databases">
        <authorList>
            <person name="Oyuntsetseg B."/>
            <person name="Kim S.B."/>
        </authorList>
    </citation>
    <scope>NUCLEOTIDE SEQUENCE [LARGE SCALE GENOMIC DNA]</scope>
    <source>
        <strain evidence="1 2">4-36</strain>
    </source>
</reference>
<accession>A0A9Y2NKV9</accession>
<dbReference type="KEGG" id="amog:QRX60_17010"/>
<evidence type="ECO:0000313" key="2">
    <source>
        <dbReference type="Proteomes" id="UP001239397"/>
    </source>
</evidence>
<name>A0A9Y2NKV9_9PSEU</name>
<dbReference type="Proteomes" id="UP001239397">
    <property type="component" value="Chromosome"/>
</dbReference>
<dbReference type="EMBL" id="CP127295">
    <property type="protein sequence ID" value="WIY05459.1"/>
    <property type="molecule type" value="Genomic_DNA"/>
</dbReference>
<evidence type="ECO:0000313" key="1">
    <source>
        <dbReference type="EMBL" id="WIY05459.1"/>
    </source>
</evidence>
<organism evidence="1 2">
    <name type="scientific">Amycolatopsis mongoliensis</name>
    <dbReference type="NCBI Taxonomy" id="715475"/>
    <lineage>
        <taxon>Bacteria</taxon>
        <taxon>Bacillati</taxon>
        <taxon>Actinomycetota</taxon>
        <taxon>Actinomycetes</taxon>
        <taxon>Pseudonocardiales</taxon>
        <taxon>Pseudonocardiaceae</taxon>
        <taxon>Amycolatopsis</taxon>
    </lineage>
</organism>
<dbReference type="RefSeq" id="WP_286001747.1">
    <property type="nucleotide sequence ID" value="NZ_CP127295.1"/>
</dbReference>
<keyword evidence="2" id="KW-1185">Reference proteome</keyword>
<dbReference type="AlphaFoldDB" id="A0A9Y2NKV9"/>
<gene>
    <name evidence="1" type="ORF">QRX60_17010</name>
</gene>